<dbReference type="GO" id="GO:0005737">
    <property type="term" value="C:cytoplasm"/>
    <property type="evidence" value="ECO:0007669"/>
    <property type="project" value="UniProtKB-ARBA"/>
</dbReference>
<dbReference type="FunFam" id="2.60.120.470:FF:000002">
    <property type="entry name" value="PITH domain-containing protein 1"/>
    <property type="match status" value="1"/>
</dbReference>
<keyword evidence="3" id="KW-1185">Reference proteome</keyword>
<sequence length="201" mass="23375">MEHRCDCGSSHNEAELGLQYNLFQKIDKDNIECLNEYEEGSGVKVFKPWEDRLNREKYVESDADDELLFNIPFTGNVKLKGLIVTGNQDNSYPLKVKLFKNRPHMVFDDTGIEADQEFELSRDLYGIHEYPIRVVKFSSVYHLTLYFTGNHGAERTRINYIGMKGEWTEGHHHGVTICTYESRPQISDHLTQEHTVTKHVH</sequence>
<dbReference type="RefSeq" id="XP_015509249.1">
    <property type="nucleotide sequence ID" value="XM_015653763.1"/>
</dbReference>
<comment type="similarity">
    <text evidence="1">Belongs to the PITHD1 family.</text>
</comment>
<dbReference type="InterPro" id="IPR045099">
    <property type="entry name" value="PITH1-like"/>
</dbReference>
<dbReference type="GeneID" id="107216541"/>
<feature type="domain" description="PITH" evidence="2">
    <location>
        <begin position="11"/>
        <end position="183"/>
    </location>
</feature>
<evidence type="ECO:0000313" key="5">
    <source>
        <dbReference type="RefSeq" id="XP_015509249.1"/>
    </source>
</evidence>
<dbReference type="Proteomes" id="UP000829291">
    <property type="component" value="Chromosome 2"/>
</dbReference>
<dbReference type="PANTHER" id="PTHR12175">
    <property type="entry name" value="AD039 HT014 THIOREDOXIN FAMILY TRP26"/>
    <property type="match status" value="1"/>
</dbReference>
<dbReference type="PROSITE" id="PS51532">
    <property type="entry name" value="PITH"/>
    <property type="match status" value="1"/>
</dbReference>
<evidence type="ECO:0000256" key="1">
    <source>
        <dbReference type="ARBA" id="ARBA00025788"/>
    </source>
</evidence>
<dbReference type="InterPro" id="IPR010400">
    <property type="entry name" value="PITH_dom"/>
</dbReference>
<dbReference type="GO" id="GO:0005634">
    <property type="term" value="C:nucleus"/>
    <property type="evidence" value="ECO:0007669"/>
    <property type="project" value="TreeGrafter"/>
</dbReference>
<reference evidence="4 5" key="1">
    <citation type="submission" date="2025-04" db="UniProtKB">
        <authorList>
            <consortium name="RefSeq"/>
        </authorList>
    </citation>
    <scope>IDENTIFICATION</scope>
    <source>
        <tissue evidence="4 5">Whole body</tissue>
    </source>
</reference>
<dbReference type="OrthoDB" id="2635at2759"/>
<dbReference type="Gene3D" id="2.60.120.470">
    <property type="entry name" value="PITH domain"/>
    <property type="match status" value="1"/>
</dbReference>
<dbReference type="RefSeq" id="XP_015509248.1">
    <property type="nucleotide sequence ID" value="XM_015653762.1"/>
</dbReference>
<gene>
    <name evidence="4 5" type="primary">LOC107216541</name>
</gene>
<proteinExistence type="inferred from homology"/>
<dbReference type="Pfam" id="PF06201">
    <property type="entry name" value="PITH"/>
    <property type="match status" value="1"/>
</dbReference>
<accession>A0A6J0B2H7</accession>
<dbReference type="InterPro" id="IPR008979">
    <property type="entry name" value="Galactose-bd-like_sf"/>
</dbReference>
<dbReference type="InterPro" id="IPR037047">
    <property type="entry name" value="PITH_dom_sf"/>
</dbReference>
<dbReference type="GO" id="GO:0045654">
    <property type="term" value="P:positive regulation of megakaryocyte differentiation"/>
    <property type="evidence" value="ECO:0007669"/>
    <property type="project" value="UniProtKB-ARBA"/>
</dbReference>
<dbReference type="SUPFAM" id="SSF49785">
    <property type="entry name" value="Galactose-binding domain-like"/>
    <property type="match status" value="1"/>
</dbReference>
<evidence type="ECO:0000259" key="2">
    <source>
        <dbReference type="PROSITE" id="PS51532"/>
    </source>
</evidence>
<dbReference type="KEGG" id="nlo:107216541"/>
<evidence type="ECO:0000313" key="4">
    <source>
        <dbReference type="RefSeq" id="XP_015509248.1"/>
    </source>
</evidence>
<protein>
    <submittedName>
        <fullName evidence="4 5">PITH domain-containing protein GA19395</fullName>
    </submittedName>
</protein>
<dbReference type="PANTHER" id="PTHR12175:SF1">
    <property type="entry name" value="PITH DOMAIN-CONTAINING PROTEIN 1"/>
    <property type="match status" value="1"/>
</dbReference>
<evidence type="ECO:0000313" key="3">
    <source>
        <dbReference type="Proteomes" id="UP000829291"/>
    </source>
</evidence>
<dbReference type="GO" id="GO:0080090">
    <property type="term" value="P:regulation of primary metabolic process"/>
    <property type="evidence" value="ECO:0007669"/>
    <property type="project" value="UniProtKB-ARBA"/>
</dbReference>
<organism evidence="3 5">
    <name type="scientific">Neodiprion lecontei</name>
    <name type="common">Redheaded pine sawfly</name>
    <dbReference type="NCBI Taxonomy" id="441921"/>
    <lineage>
        <taxon>Eukaryota</taxon>
        <taxon>Metazoa</taxon>
        <taxon>Ecdysozoa</taxon>
        <taxon>Arthropoda</taxon>
        <taxon>Hexapoda</taxon>
        <taxon>Insecta</taxon>
        <taxon>Pterygota</taxon>
        <taxon>Neoptera</taxon>
        <taxon>Endopterygota</taxon>
        <taxon>Hymenoptera</taxon>
        <taxon>Tenthredinoidea</taxon>
        <taxon>Diprionidae</taxon>
        <taxon>Diprioninae</taxon>
        <taxon>Neodiprion</taxon>
    </lineage>
</organism>
<dbReference type="GO" id="GO:0060255">
    <property type="term" value="P:regulation of macromolecule metabolic process"/>
    <property type="evidence" value="ECO:0007669"/>
    <property type="project" value="UniProtKB-ARBA"/>
</dbReference>
<name>A0A6J0B2H7_NEOLC</name>
<dbReference type="AlphaFoldDB" id="A0A6J0B2H7"/>